<sequence>MASLIKSLKQSSSIKLITIIFITLTMLIPVSMVKSTIFERSQLRHQAESSISDRWGSSQQISAPVLVLPYKKKILEDISTQNGWLNPNNKQPAKKISYVNHIAYLLADKVNINTKMTTETRYLGIYEMPVYVSKISITGNFSQKDFKKLDKQYPNIDWEQATLMLPVEDVRGIKSISKLAIAQKKADFIPASHHLFSISGIEAGINLLDKTHADVHFSFDFSLSGSQQLSYLPLARTSHISLISDWSSPSFTGSYLPTKREITDSGFSASWTILGLNRSFGQMWTDNTVDEGKIVQSAFGMSLYQPADVYQQNTRSVKYAALFIALTFMAFFLFEIFFGLNIHPMQYFFIGGSLSTFYLLLLAMSEHLHFSVAYLISSLAITLLMSTYSMTILKQKFRGMIIGLVTAVIYGFLYFLIQSEQNSLLFGAIGFFSALSTMMYLTRNIDWYNIKGQLAE</sequence>
<feature type="transmembrane region" description="Helical" evidence="1">
    <location>
        <begin position="400"/>
        <end position="417"/>
    </location>
</feature>
<dbReference type="Pfam" id="PF06123">
    <property type="entry name" value="CreD"/>
    <property type="match status" value="1"/>
</dbReference>
<organism evidence="2">
    <name type="scientific">hydrothermal vent metagenome</name>
    <dbReference type="NCBI Taxonomy" id="652676"/>
    <lineage>
        <taxon>unclassified sequences</taxon>
        <taxon>metagenomes</taxon>
        <taxon>ecological metagenomes</taxon>
    </lineage>
</organism>
<evidence type="ECO:0000256" key="1">
    <source>
        <dbReference type="SAM" id="Phobius"/>
    </source>
</evidence>
<keyword evidence="1" id="KW-0472">Membrane</keyword>
<protein>
    <submittedName>
        <fullName evidence="2">Inner membrane protein CreD</fullName>
    </submittedName>
</protein>
<dbReference type="PANTHER" id="PTHR30092:SF0">
    <property type="entry name" value="INNER MEMBRANE PROTEIN CRED"/>
    <property type="match status" value="1"/>
</dbReference>
<gene>
    <name evidence="2" type="ORF">MNBD_GAMMA11-732</name>
</gene>
<feature type="transmembrane region" description="Helical" evidence="1">
    <location>
        <begin position="319"/>
        <end position="340"/>
    </location>
</feature>
<dbReference type="GO" id="GO:0005886">
    <property type="term" value="C:plasma membrane"/>
    <property type="evidence" value="ECO:0007669"/>
    <property type="project" value="TreeGrafter"/>
</dbReference>
<keyword evidence="1" id="KW-1133">Transmembrane helix</keyword>
<dbReference type="PIRSF" id="PIRSF004548">
    <property type="entry name" value="CreD"/>
    <property type="match status" value="1"/>
</dbReference>
<accession>A0A3B0XEN3</accession>
<dbReference type="AlphaFoldDB" id="A0A3B0XEN3"/>
<reference evidence="2" key="1">
    <citation type="submission" date="2018-06" db="EMBL/GenBank/DDBJ databases">
        <authorList>
            <person name="Zhirakovskaya E."/>
        </authorList>
    </citation>
    <scope>NUCLEOTIDE SEQUENCE</scope>
</reference>
<keyword evidence="1" id="KW-0812">Transmembrane</keyword>
<proteinExistence type="predicted"/>
<feature type="transmembrane region" description="Helical" evidence="1">
    <location>
        <begin position="423"/>
        <end position="441"/>
    </location>
</feature>
<feature type="transmembrane region" description="Helical" evidence="1">
    <location>
        <begin position="347"/>
        <end position="365"/>
    </location>
</feature>
<feature type="transmembrane region" description="Helical" evidence="1">
    <location>
        <begin position="12"/>
        <end position="32"/>
    </location>
</feature>
<evidence type="ECO:0000313" key="2">
    <source>
        <dbReference type="EMBL" id="VAW61577.1"/>
    </source>
</evidence>
<name>A0A3B0XEN3_9ZZZZ</name>
<dbReference type="NCBIfam" id="NF008712">
    <property type="entry name" value="PRK11715.1-1"/>
    <property type="match status" value="1"/>
</dbReference>
<dbReference type="PANTHER" id="PTHR30092">
    <property type="entry name" value="INNER MEMBRANE PROTEIN CRED"/>
    <property type="match status" value="1"/>
</dbReference>
<dbReference type="EMBL" id="UOFG01000150">
    <property type="protein sequence ID" value="VAW61577.1"/>
    <property type="molecule type" value="Genomic_DNA"/>
</dbReference>
<feature type="transmembrane region" description="Helical" evidence="1">
    <location>
        <begin position="371"/>
        <end position="393"/>
    </location>
</feature>
<dbReference type="InterPro" id="IPR010364">
    <property type="entry name" value="Uncharacterised_IM_CreD"/>
</dbReference>